<dbReference type="InterPro" id="IPR005537">
    <property type="entry name" value="RAMP_III_fam"/>
</dbReference>
<dbReference type="InParanoid" id="A0A6C2YLP7"/>
<dbReference type="Pfam" id="PF03787">
    <property type="entry name" value="RAMPs"/>
    <property type="match status" value="1"/>
</dbReference>
<dbReference type="EMBL" id="LR593887">
    <property type="protein sequence ID" value="VTS00810.1"/>
    <property type="molecule type" value="Genomic_DNA"/>
</dbReference>
<dbReference type="GO" id="GO:0051607">
    <property type="term" value="P:defense response to virus"/>
    <property type="evidence" value="ECO:0007669"/>
    <property type="project" value="UniProtKB-KW"/>
</dbReference>
<organism evidence="4">
    <name type="scientific">Tuwongella immobilis</name>
    <dbReference type="NCBI Taxonomy" id="692036"/>
    <lineage>
        <taxon>Bacteria</taxon>
        <taxon>Pseudomonadati</taxon>
        <taxon>Planctomycetota</taxon>
        <taxon>Planctomycetia</taxon>
        <taxon>Gemmatales</taxon>
        <taxon>Gemmataceae</taxon>
        <taxon>Tuwongella</taxon>
    </lineage>
</organism>
<gene>
    <name evidence="4" type="ORF">GMBLW1_17190</name>
</gene>
<dbReference type="PANTHER" id="PTHR39965:SF1">
    <property type="entry name" value="CRISPR SYSTEM CMR SUBUNIT CMR6"/>
    <property type="match status" value="1"/>
</dbReference>
<protein>
    <recommendedName>
        <fullName evidence="3">CRISPR type III-associated protein domain-containing protein</fullName>
    </recommendedName>
</protein>
<evidence type="ECO:0000256" key="2">
    <source>
        <dbReference type="SAM" id="MobiDB-lite"/>
    </source>
</evidence>
<dbReference type="EMBL" id="LR586016">
    <property type="protein sequence ID" value="VIP02241.1"/>
    <property type="molecule type" value="Genomic_DNA"/>
</dbReference>
<feature type="region of interest" description="Disordered" evidence="2">
    <location>
        <begin position="145"/>
        <end position="175"/>
    </location>
</feature>
<evidence type="ECO:0000259" key="3">
    <source>
        <dbReference type="Pfam" id="PF03787"/>
    </source>
</evidence>
<dbReference type="RefSeq" id="WP_162657435.1">
    <property type="nucleotide sequence ID" value="NZ_LR593887.1"/>
</dbReference>
<keyword evidence="1" id="KW-0051">Antiviral defense</keyword>
<feature type="compositionally biased region" description="Basic and acidic residues" evidence="2">
    <location>
        <begin position="46"/>
        <end position="58"/>
    </location>
</feature>
<dbReference type="NCBIfam" id="TIGR01898">
    <property type="entry name" value="cas_TM1791_cmr6"/>
    <property type="match status" value="1"/>
</dbReference>
<feature type="domain" description="CRISPR type III-associated protein" evidence="3">
    <location>
        <begin position="92"/>
        <end position="288"/>
    </location>
</feature>
<proteinExistence type="predicted"/>
<dbReference type="PANTHER" id="PTHR39965">
    <property type="entry name" value="CRISPR SYSTEM CMR SUBUNIT CMR6"/>
    <property type="match status" value="1"/>
</dbReference>
<feature type="compositionally biased region" description="Basic and acidic residues" evidence="2">
    <location>
        <begin position="145"/>
        <end position="160"/>
    </location>
</feature>
<dbReference type="AlphaFoldDB" id="A0A6C2YLP7"/>
<name>A0A6C2YLP7_9BACT</name>
<feature type="region of interest" description="Disordered" evidence="2">
    <location>
        <begin position="1"/>
        <end position="22"/>
    </location>
</feature>
<evidence type="ECO:0000256" key="1">
    <source>
        <dbReference type="ARBA" id="ARBA00023118"/>
    </source>
</evidence>
<reference evidence="4" key="1">
    <citation type="submission" date="2019-04" db="EMBL/GenBank/DDBJ databases">
        <authorList>
            <consortium name="Science for Life Laboratories"/>
        </authorList>
    </citation>
    <scope>NUCLEOTIDE SEQUENCE</scope>
    <source>
        <strain evidence="4">MBLW1</strain>
    </source>
</reference>
<evidence type="ECO:0000313" key="4">
    <source>
        <dbReference type="EMBL" id="VIP02241.1"/>
    </source>
</evidence>
<dbReference type="KEGG" id="tim:GMBLW1_17190"/>
<evidence type="ECO:0000313" key="5">
    <source>
        <dbReference type="Proteomes" id="UP000464378"/>
    </source>
</evidence>
<sequence>MREPIAKLNQKPNPVRSMGQHPGLLLHRYLDRVATGKASESGDPQAKTDLHRDATKAASDRDVHALYKSAYDRWQQQVALIPESLRQTAEMKSLGRLIVGLGTENVLETGIRLHHTYGMPVLPGSALKGLAAHYCHTVWGEADPRFRRRTEPKPETDDSTKSPGKAKPVTQKTTPHEVLFGDTDEAGFVIFHDGWMVPPENQASPLVEDVMTPHHPEWLEGKVAPSDFDSPVPVPFLAVEGTFALTLTWCGPEPEKCGPWMKLAMELLTEALAEWGIGGKTSSGYGRFDLEHYRKSTEERVKKKAAEDAKAAEEAKLASMSPLERRIEEILAKRTNQNEKRFHINLITALRENKLFTDEAERKAIAAVVKARMEADKLWGKKDEQSRVALIKQILGES</sequence>
<keyword evidence="5" id="KW-1185">Reference proteome</keyword>
<accession>A0A6C2YLP7</accession>
<dbReference type="InterPro" id="IPR010172">
    <property type="entry name" value="CRISPR-assoc_prot_TM1791"/>
</dbReference>
<feature type="region of interest" description="Disordered" evidence="2">
    <location>
        <begin position="35"/>
        <end position="58"/>
    </location>
</feature>
<dbReference type="Proteomes" id="UP000464378">
    <property type="component" value="Chromosome"/>
</dbReference>